<dbReference type="EMBL" id="JAAKFY010000010">
    <property type="protein sequence ID" value="KAF3851434.1"/>
    <property type="molecule type" value="Genomic_DNA"/>
</dbReference>
<keyword evidence="1" id="KW-0812">Transmembrane</keyword>
<name>A0A7J5YPF5_DISMA</name>
<proteinExistence type="predicted"/>
<sequence>MEKTFSQRRLEIVEQRPMIGDFKSRWPALFQQSEVNAEFLRITTKPLQSKFMYQLDHFSDKLLQIFTSKGGVKGKKIKEALAITDLCDNINTRRECILKSLVIYLNEDPDSFFKEYLASAADDAERDISNTVMGIYTIRRNGDGGPEDVGIVIEGIKVMENVGNVIVGLILLLGLIYALDLSFPDNLKYTFEFLQKVVMNLDGHKLNAKIQQLKIKLYGVDIIVYQPMITSRGDTYRFLLLVGEIRAFSSASAFLGLSDSRKLTLDSGIPTKVEELHTFIKTFFQLEEDFRLQYMDADFNEFINLTSVSEIAHKSTLKVIYSPILSPVEPFITLYTASAADDAERDISNTVMGIYTIRRNGDGGPEDVGIVIEGIKVMENVGNVIVGLIMLLGLIYALDLSFPDNLKYTFEFLQKVVMNLDGHKLNAKIQQLKIKLFA</sequence>
<comment type="caution">
    <text evidence="2">The sequence shown here is derived from an EMBL/GenBank/DDBJ whole genome shotgun (WGS) entry which is preliminary data.</text>
</comment>
<evidence type="ECO:0000313" key="3">
    <source>
        <dbReference type="Proteomes" id="UP000518266"/>
    </source>
</evidence>
<keyword evidence="1" id="KW-1133">Transmembrane helix</keyword>
<dbReference type="AlphaFoldDB" id="A0A7J5YPF5"/>
<dbReference type="PANTHER" id="PTHR31025:SF27">
    <property type="entry name" value="SI:CH211-193K19.2-RELATED"/>
    <property type="match status" value="1"/>
</dbReference>
<feature type="transmembrane region" description="Helical" evidence="1">
    <location>
        <begin position="238"/>
        <end position="257"/>
    </location>
</feature>
<accession>A0A7J5YPF5</accession>
<feature type="transmembrane region" description="Helical" evidence="1">
    <location>
        <begin position="162"/>
        <end position="179"/>
    </location>
</feature>
<reference evidence="2 3" key="1">
    <citation type="submission" date="2020-03" db="EMBL/GenBank/DDBJ databases">
        <title>Dissostichus mawsoni Genome sequencing and assembly.</title>
        <authorList>
            <person name="Park H."/>
        </authorList>
    </citation>
    <scope>NUCLEOTIDE SEQUENCE [LARGE SCALE GENOMIC DNA]</scope>
    <source>
        <strain evidence="2">DM0001</strain>
        <tissue evidence="2">Muscle</tissue>
    </source>
</reference>
<evidence type="ECO:0000256" key="1">
    <source>
        <dbReference type="SAM" id="Phobius"/>
    </source>
</evidence>
<keyword evidence="3" id="KW-1185">Reference proteome</keyword>
<gene>
    <name evidence="2" type="ORF">F7725_013206</name>
</gene>
<dbReference type="Proteomes" id="UP000518266">
    <property type="component" value="Unassembled WGS sequence"/>
</dbReference>
<feature type="transmembrane region" description="Helical" evidence="1">
    <location>
        <begin position="381"/>
        <end position="398"/>
    </location>
</feature>
<evidence type="ECO:0000313" key="2">
    <source>
        <dbReference type="EMBL" id="KAF3851434.1"/>
    </source>
</evidence>
<dbReference type="PANTHER" id="PTHR31025">
    <property type="entry name" value="SI:CH211-196P9.1-RELATED"/>
    <property type="match status" value="1"/>
</dbReference>
<keyword evidence="1" id="KW-0472">Membrane</keyword>
<organism evidence="2 3">
    <name type="scientific">Dissostichus mawsoni</name>
    <name type="common">Antarctic cod</name>
    <dbReference type="NCBI Taxonomy" id="36200"/>
    <lineage>
        <taxon>Eukaryota</taxon>
        <taxon>Metazoa</taxon>
        <taxon>Chordata</taxon>
        <taxon>Craniata</taxon>
        <taxon>Vertebrata</taxon>
        <taxon>Euteleostomi</taxon>
        <taxon>Actinopterygii</taxon>
        <taxon>Neopterygii</taxon>
        <taxon>Teleostei</taxon>
        <taxon>Neoteleostei</taxon>
        <taxon>Acanthomorphata</taxon>
        <taxon>Eupercaria</taxon>
        <taxon>Perciformes</taxon>
        <taxon>Notothenioidei</taxon>
        <taxon>Nototheniidae</taxon>
        <taxon>Dissostichus</taxon>
    </lineage>
</organism>
<protein>
    <submittedName>
        <fullName evidence="2">Uncharacterized protein</fullName>
    </submittedName>
</protein>
<dbReference type="OrthoDB" id="6512834at2759"/>